<keyword evidence="3 11" id="KW-0846">Cobalamin</keyword>
<dbReference type="GO" id="GO:0004748">
    <property type="term" value="F:ribonucleoside-diphosphate reductase activity, thioredoxin disulfide as acceptor"/>
    <property type="evidence" value="ECO:0007669"/>
    <property type="project" value="UniProtKB-EC"/>
</dbReference>
<dbReference type="InterPro" id="IPR050862">
    <property type="entry name" value="RdRp_reductase_class-2"/>
</dbReference>
<reference evidence="14 15" key="1">
    <citation type="journal article" date="2016" name="Nat. Commun.">
        <title>Thousands of microbial genomes shed light on interconnected biogeochemical processes in an aquifer system.</title>
        <authorList>
            <person name="Anantharaman K."/>
            <person name="Brown C.T."/>
            <person name="Hug L.A."/>
            <person name="Sharon I."/>
            <person name="Castelle C.J."/>
            <person name="Probst A.J."/>
            <person name="Thomas B.C."/>
            <person name="Singh A."/>
            <person name="Wilkins M.J."/>
            <person name="Karaoz U."/>
            <person name="Brodie E.L."/>
            <person name="Williams K.H."/>
            <person name="Hubbard S.S."/>
            <person name="Banfield J.F."/>
        </authorList>
    </citation>
    <scope>NUCLEOTIDE SEQUENCE [LARGE SCALE GENOMIC DNA]</scope>
</reference>
<evidence type="ECO:0000256" key="6">
    <source>
        <dbReference type="ARBA" id="ARBA00023002"/>
    </source>
</evidence>
<dbReference type="GO" id="GO:0009263">
    <property type="term" value="P:deoxyribonucleotide biosynthetic process"/>
    <property type="evidence" value="ECO:0007669"/>
    <property type="project" value="UniProtKB-KW"/>
</dbReference>
<feature type="domain" description="Ribonucleotide reductase large subunit N-terminal" evidence="12">
    <location>
        <begin position="12"/>
        <end position="92"/>
    </location>
</feature>
<feature type="domain" description="Ribonucleotide reductase large subunit C-terminal" evidence="13">
    <location>
        <begin position="97"/>
        <end position="530"/>
    </location>
</feature>
<keyword evidence="6 11" id="KW-0560">Oxidoreductase</keyword>
<dbReference type="SUPFAM" id="SSF51998">
    <property type="entry name" value="PFL-like glycyl radical enzymes"/>
    <property type="match status" value="1"/>
</dbReference>
<dbReference type="Pfam" id="PF00317">
    <property type="entry name" value="Ribonuc_red_lgN"/>
    <property type="match status" value="1"/>
</dbReference>
<dbReference type="InterPro" id="IPR013344">
    <property type="entry name" value="RNR_NrdJ/NrdZ"/>
</dbReference>
<evidence type="ECO:0000256" key="9">
    <source>
        <dbReference type="ARBA" id="ARBA00023285"/>
    </source>
</evidence>
<dbReference type="GO" id="GO:0005524">
    <property type="term" value="F:ATP binding"/>
    <property type="evidence" value="ECO:0007669"/>
    <property type="project" value="InterPro"/>
</dbReference>
<evidence type="ECO:0000256" key="2">
    <source>
        <dbReference type="ARBA" id="ARBA00007405"/>
    </source>
</evidence>
<accession>A0A1G1YWT2</accession>
<keyword evidence="5 11" id="KW-0547">Nucleotide-binding</keyword>
<dbReference type="PANTHER" id="PTHR43371">
    <property type="entry name" value="VITAMIN B12-DEPENDENT RIBONUCLEOTIDE REDUCTASE"/>
    <property type="match status" value="1"/>
</dbReference>
<sequence length="530" mass="59483">MIKKHRQEINNSFTENALKMMKKRYLVFNNEGHQESPADMLQRIARALADIEKKYGASAQQAKQHEESFLDVMANKEFTPAGRTITNAGADTRVVANCIVLPIEDSMEGIFQTLKEATLLQQAGAGLGFAFDKLRPAMSPTITSRGVSSGSVSFMKVYDSAFGIIKQQGRHGANMAMISVEHPDFLDFISSKMREGDIRNFNISIKLTDKFMKKVMGSPDSQWYCTWKGKRVKPNRVIRNPNGSVSGTELIDISAGEVFEEIAKYAWRNGEPGVVFIDEINRRNPLPELGVIYTSNPCGEQFLHAYDSCNLGSINLAVLVKKGKIDYERLKHVTRVAVRMLDNVIDLFDFPVAKVTEMAQRNRRIGLGVMGFADMLYQLGVKYNSNEGYAVAEKVMGTIQEEAHGASQELAEEKGTFPNLKFSVFVKGRKKIKMRNAALTTVAPTGSVSMMFDCSSGLEPNFALAFIKQDKDGVLYHYLNKHFEAELDRRRFNDEEKEAIRKEVVDKGSIQHLTHLPQDLRDTFVVAMDM</sequence>
<keyword evidence="4 11" id="KW-0237">DNA synthesis</keyword>
<evidence type="ECO:0000259" key="12">
    <source>
        <dbReference type="Pfam" id="PF00317"/>
    </source>
</evidence>
<evidence type="ECO:0000256" key="8">
    <source>
        <dbReference type="ARBA" id="ARBA00023157"/>
    </source>
</evidence>
<dbReference type="EC" id="1.17.4.1" evidence="11"/>
<evidence type="ECO:0000256" key="3">
    <source>
        <dbReference type="ARBA" id="ARBA00022628"/>
    </source>
</evidence>
<comment type="catalytic activity">
    <reaction evidence="10 11">
        <text>a 2'-deoxyribonucleoside 5'-diphosphate + [thioredoxin]-disulfide + H2O = a ribonucleoside 5'-diphosphate + [thioredoxin]-dithiol</text>
        <dbReference type="Rhea" id="RHEA:23252"/>
        <dbReference type="Rhea" id="RHEA-COMP:10698"/>
        <dbReference type="Rhea" id="RHEA-COMP:10700"/>
        <dbReference type="ChEBI" id="CHEBI:15377"/>
        <dbReference type="ChEBI" id="CHEBI:29950"/>
        <dbReference type="ChEBI" id="CHEBI:50058"/>
        <dbReference type="ChEBI" id="CHEBI:57930"/>
        <dbReference type="ChEBI" id="CHEBI:73316"/>
        <dbReference type="EC" id="1.17.4.1"/>
    </reaction>
</comment>
<evidence type="ECO:0000313" key="15">
    <source>
        <dbReference type="Proteomes" id="UP000177062"/>
    </source>
</evidence>
<dbReference type="Pfam" id="PF02867">
    <property type="entry name" value="Ribonuc_red_lgC"/>
    <property type="match status" value="1"/>
</dbReference>
<evidence type="ECO:0000313" key="14">
    <source>
        <dbReference type="EMBL" id="OGY56841.1"/>
    </source>
</evidence>
<feature type="non-terminal residue" evidence="14">
    <location>
        <position position="530"/>
    </location>
</feature>
<dbReference type="AlphaFoldDB" id="A0A1G1YWT2"/>
<dbReference type="PRINTS" id="PR01183">
    <property type="entry name" value="RIBORDTASEM1"/>
</dbReference>
<evidence type="ECO:0000256" key="5">
    <source>
        <dbReference type="ARBA" id="ARBA00022741"/>
    </source>
</evidence>
<gene>
    <name evidence="14" type="ORF">A2Y84_01735</name>
</gene>
<dbReference type="GO" id="GO:0031419">
    <property type="term" value="F:cobalamin binding"/>
    <property type="evidence" value="ECO:0007669"/>
    <property type="project" value="UniProtKB-KW"/>
</dbReference>
<protein>
    <recommendedName>
        <fullName evidence="11">Vitamin B12-dependent ribonucleotide reductase</fullName>
        <ecNumber evidence="11">1.17.4.1</ecNumber>
    </recommendedName>
</protein>
<evidence type="ECO:0000256" key="4">
    <source>
        <dbReference type="ARBA" id="ARBA00022634"/>
    </source>
</evidence>
<dbReference type="NCBIfam" id="TIGR02504">
    <property type="entry name" value="NrdJ_Z"/>
    <property type="match status" value="1"/>
</dbReference>
<evidence type="ECO:0000256" key="7">
    <source>
        <dbReference type="ARBA" id="ARBA00023116"/>
    </source>
</evidence>
<keyword evidence="7" id="KW-0215">Deoxyribonucleotide synthesis</keyword>
<comment type="similarity">
    <text evidence="2 11">Belongs to the ribonucleoside diphosphate reductase class-2 family.</text>
</comment>
<dbReference type="Proteomes" id="UP000177062">
    <property type="component" value="Unassembled WGS sequence"/>
</dbReference>
<dbReference type="CDD" id="cd02888">
    <property type="entry name" value="RNR_II_dimer"/>
    <property type="match status" value="1"/>
</dbReference>
<dbReference type="UniPathway" id="UPA00326"/>
<comment type="function">
    <text evidence="11">Catalyzes the reduction of ribonucleotides to deoxyribonucleotides. May function to provide a pool of deoxyribonucleotide precursors for DNA repair during oxygen limitation and/or for immediate growth after restoration of oxygen.</text>
</comment>
<dbReference type="SUPFAM" id="SSF48168">
    <property type="entry name" value="R1 subunit of ribonucleotide reductase, N-terminal domain"/>
    <property type="match status" value="1"/>
</dbReference>
<organism evidence="14 15">
    <name type="scientific">Candidatus Colwellbacteria bacterium RBG_13_48_8</name>
    <dbReference type="NCBI Taxonomy" id="1797685"/>
    <lineage>
        <taxon>Bacteria</taxon>
        <taxon>Candidatus Colwelliibacteriota</taxon>
    </lineage>
</organism>
<evidence type="ECO:0000259" key="13">
    <source>
        <dbReference type="Pfam" id="PF02867"/>
    </source>
</evidence>
<dbReference type="InterPro" id="IPR008926">
    <property type="entry name" value="RNR_R1-su_N"/>
</dbReference>
<dbReference type="PANTHER" id="PTHR43371:SF1">
    <property type="entry name" value="RIBONUCLEOSIDE-DIPHOSPHATE REDUCTASE"/>
    <property type="match status" value="1"/>
</dbReference>
<proteinExistence type="inferred from homology"/>
<keyword evidence="8" id="KW-1015">Disulfide bond</keyword>
<dbReference type="GO" id="GO:0071897">
    <property type="term" value="P:DNA biosynthetic process"/>
    <property type="evidence" value="ECO:0007669"/>
    <property type="project" value="UniProtKB-KW"/>
</dbReference>
<dbReference type="EMBL" id="MHIT01000016">
    <property type="protein sequence ID" value="OGY56841.1"/>
    <property type="molecule type" value="Genomic_DNA"/>
</dbReference>
<name>A0A1G1YWT2_9BACT</name>
<dbReference type="InterPro" id="IPR013509">
    <property type="entry name" value="RNR_lsu_N"/>
</dbReference>
<dbReference type="Gene3D" id="3.20.70.20">
    <property type="match status" value="1"/>
</dbReference>
<evidence type="ECO:0000256" key="1">
    <source>
        <dbReference type="ARBA" id="ARBA00001922"/>
    </source>
</evidence>
<evidence type="ECO:0000256" key="11">
    <source>
        <dbReference type="RuleBase" id="RU364064"/>
    </source>
</evidence>
<comment type="cofactor">
    <cofactor evidence="1 11">
        <name>adenosylcob(III)alamin</name>
        <dbReference type="ChEBI" id="CHEBI:18408"/>
    </cofactor>
</comment>
<evidence type="ECO:0000256" key="10">
    <source>
        <dbReference type="ARBA" id="ARBA00047754"/>
    </source>
</evidence>
<comment type="caution">
    <text evidence="14">The sequence shown here is derived from an EMBL/GenBank/DDBJ whole genome shotgun (WGS) entry which is preliminary data.</text>
</comment>
<dbReference type="InterPro" id="IPR000788">
    <property type="entry name" value="RNR_lg_C"/>
</dbReference>
<keyword evidence="9 11" id="KW-0170">Cobalt</keyword>